<proteinExistence type="predicted"/>
<sequence>MRVPDIVVVIDCIRSFINIELKNFVCDGISISSMTLIAGTIAFWKQQCGHYYMNCSNHGRQIDRCNAPGALFLGMSSTSAGVQKLLLLRQPDHVRFQPLPGAGIMLQLPLLLEELKDSVRTIQEDTVFHRWRSSSHCSIAIRVLFAAPRHDDRGTGFNGGPILRPGFEAIRPSTTPVLGKPEESDATPAVLKNCKTNATNCMIPEINIAESINDHTHLEHLYGEKTADETCIRMVVLKPTTTEILEKLQTDGEFGNYDELQQDEERLKAECKSKYFSDHYIPSVMSNDKPTNTVAAAFRSQRQQCNNSFIWMQARNCADIQIIPPPRVLIDCCWVSSQSKQQQQQQLPIVNFDIVLYHKPTLHIVSNHEELEPIMRSVGWMPWDPFEGFKEYVKLPPQGKPFQSPVEIVKLPSPLQFKSLQDFHMVQSLVLAHSSIFDIHIAFHFAH</sequence>
<keyword evidence="2" id="KW-1185">Reference proteome</keyword>
<evidence type="ECO:0000313" key="1">
    <source>
        <dbReference type="EMBL" id="CAK9258690.1"/>
    </source>
</evidence>
<dbReference type="Proteomes" id="UP001497444">
    <property type="component" value="Chromosome 11"/>
</dbReference>
<evidence type="ECO:0000313" key="2">
    <source>
        <dbReference type="Proteomes" id="UP001497444"/>
    </source>
</evidence>
<gene>
    <name evidence="1" type="ORF">CSSPJE1EN1_LOCUS4168</name>
</gene>
<dbReference type="EMBL" id="OZ020106">
    <property type="protein sequence ID" value="CAK9258690.1"/>
    <property type="molecule type" value="Genomic_DNA"/>
</dbReference>
<organism evidence="1 2">
    <name type="scientific">Sphagnum jensenii</name>
    <dbReference type="NCBI Taxonomy" id="128206"/>
    <lineage>
        <taxon>Eukaryota</taxon>
        <taxon>Viridiplantae</taxon>
        <taxon>Streptophyta</taxon>
        <taxon>Embryophyta</taxon>
        <taxon>Bryophyta</taxon>
        <taxon>Sphagnophytina</taxon>
        <taxon>Sphagnopsida</taxon>
        <taxon>Sphagnales</taxon>
        <taxon>Sphagnaceae</taxon>
        <taxon>Sphagnum</taxon>
    </lineage>
</organism>
<protein>
    <submittedName>
        <fullName evidence="1">Uncharacterized protein</fullName>
    </submittedName>
</protein>
<reference evidence="1" key="1">
    <citation type="submission" date="2024-02" db="EMBL/GenBank/DDBJ databases">
        <authorList>
            <consortium name="ELIXIR-Norway"/>
            <consortium name="Elixir Norway"/>
        </authorList>
    </citation>
    <scope>NUCLEOTIDE SEQUENCE</scope>
</reference>
<name>A0ABP0W047_9BRYO</name>
<accession>A0ABP0W047</accession>